<proteinExistence type="predicted"/>
<keyword evidence="2" id="KW-0727">SH2 domain</keyword>
<protein>
    <recommendedName>
        <fullName evidence="5">SH3 domain-containing protein</fullName>
    </recommendedName>
</protein>
<dbReference type="SMART" id="SM00326">
    <property type="entry name" value="SH3"/>
    <property type="match status" value="1"/>
</dbReference>
<dbReference type="PROSITE" id="PS50002">
    <property type="entry name" value="SH3"/>
    <property type="match status" value="1"/>
</dbReference>
<reference evidence="6" key="1">
    <citation type="submission" date="2025-08" db="UniProtKB">
        <authorList>
            <consortium name="Ensembl"/>
        </authorList>
    </citation>
    <scope>IDENTIFICATION</scope>
</reference>
<dbReference type="InterPro" id="IPR036028">
    <property type="entry name" value="SH3-like_dom_sf"/>
</dbReference>
<feature type="region of interest" description="Disordered" evidence="4">
    <location>
        <begin position="1"/>
        <end position="38"/>
    </location>
</feature>
<evidence type="ECO:0000256" key="2">
    <source>
        <dbReference type="ARBA" id="ARBA00022999"/>
    </source>
</evidence>
<dbReference type="AlphaFoldDB" id="A0A8C2IE96"/>
<feature type="compositionally biased region" description="Basic and acidic residues" evidence="4">
    <location>
        <begin position="8"/>
        <end position="23"/>
    </location>
</feature>
<dbReference type="SUPFAM" id="SSF50044">
    <property type="entry name" value="SH3-domain"/>
    <property type="match status" value="1"/>
</dbReference>
<dbReference type="FunFam" id="2.30.30.40:FF:000095">
    <property type="entry name" value="Tyrosine-protein kinase"/>
    <property type="match status" value="1"/>
</dbReference>
<evidence type="ECO:0000256" key="3">
    <source>
        <dbReference type="PROSITE-ProRule" id="PRU00192"/>
    </source>
</evidence>
<accession>A0A8C2IE96</accession>
<dbReference type="PANTHER" id="PTHR46037">
    <property type="entry name" value="PROTEIN ENHANCER OF SEVENLESS 2B"/>
    <property type="match status" value="1"/>
</dbReference>
<dbReference type="Proteomes" id="UP000694701">
    <property type="component" value="Unplaced"/>
</dbReference>
<evidence type="ECO:0000313" key="6">
    <source>
        <dbReference type="Ensembl" id="ENSCCRP00020078532.1"/>
    </source>
</evidence>
<evidence type="ECO:0000256" key="1">
    <source>
        <dbReference type="ARBA" id="ARBA00022443"/>
    </source>
</evidence>
<dbReference type="Ensembl" id="ENSCCRT00020086103.1">
    <property type="protein sequence ID" value="ENSCCRP00020078532.1"/>
    <property type="gene ID" value="ENSCCRG00020036524.1"/>
</dbReference>
<name>A0A8C2IE96_CYPCA</name>
<evidence type="ECO:0000256" key="4">
    <source>
        <dbReference type="SAM" id="MobiDB-lite"/>
    </source>
</evidence>
<keyword evidence="1 3" id="KW-0728">SH3 domain</keyword>
<feature type="domain" description="SH3" evidence="5">
    <location>
        <begin position="43"/>
        <end position="103"/>
    </location>
</feature>
<evidence type="ECO:0000313" key="7">
    <source>
        <dbReference type="Proteomes" id="UP000694701"/>
    </source>
</evidence>
<dbReference type="PRINTS" id="PR00452">
    <property type="entry name" value="SH3DOMAIN"/>
</dbReference>
<dbReference type="Gene3D" id="2.30.30.40">
    <property type="entry name" value="SH3 Domains"/>
    <property type="match status" value="1"/>
</dbReference>
<dbReference type="Pfam" id="PF00018">
    <property type="entry name" value="SH3_1"/>
    <property type="match status" value="1"/>
</dbReference>
<sequence>MGCVGTKPEQDPIGKSVGSDDSRNQTAHYTKDPTAGSKAVSRTSENIAIALYDYEAMHEGDLGFKKGDRLRILQESGEWWKAASISTGQEGFIPSNYVAKDTLETEEQQYIVWIKMPKIIRILSEDHVP</sequence>
<dbReference type="InterPro" id="IPR001452">
    <property type="entry name" value="SH3_domain"/>
</dbReference>
<organism evidence="6 7">
    <name type="scientific">Cyprinus carpio</name>
    <name type="common">Common carp</name>
    <dbReference type="NCBI Taxonomy" id="7962"/>
    <lineage>
        <taxon>Eukaryota</taxon>
        <taxon>Metazoa</taxon>
        <taxon>Chordata</taxon>
        <taxon>Craniata</taxon>
        <taxon>Vertebrata</taxon>
        <taxon>Euteleostomi</taxon>
        <taxon>Actinopterygii</taxon>
        <taxon>Neopterygii</taxon>
        <taxon>Teleostei</taxon>
        <taxon>Ostariophysi</taxon>
        <taxon>Cypriniformes</taxon>
        <taxon>Cyprinidae</taxon>
        <taxon>Cyprininae</taxon>
        <taxon>Cyprinus</taxon>
    </lineage>
</organism>
<dbReference type="InterPro" id="IPR043539">
    <property type="entry name" value="Grb2-like"/>
</dbReference>
<evidence type="ECO:0000259" key="5">
    <source>
        <dbReference type="PROSITE" id="PS50002"/>
    </source>
</evidence>